<evidence type="ECO:0000313" key="2">
    <source>
        <dbReference type="Proteomes" id="UP001596410"/>
    </source>
</evidence>
<dbReference type="Proteomes" id="UP001596410">
    <property type="component" value="Unassembled WGS sequence"/>
</dbReference>
<proteinExistence type="predicted"/>
<dbReference type="RefSeq" id="WP_204706752.1">
    <property type="nucleotide sequence ID" value="NZ_JBHSZV010000004.1"/>
</dbReference>
<organism evidence="1 2">
    <name type="scientific">Halobacillus seohaensis</name>
    <dbReference type="NCBI Taxonomy" id="447421"/>
    <lineage>
        <taxon>Bacteria</taxon>
        <taxon>Bacillati</taxon>
        <taxon>Bacillota</taxon>
        <taxon>Bacilli</taxon>
        <taxon>Bacillales</taxon>
        <taxon>Bacillaceae</taxon>
        <taxon>Halobacillus</taxon>
    </lineage>
</organism>
<dbReference type="EMBL" id="JBHSZV010000004">
    <property type="protein sequence ID" value="MFC7060632.1"/>
    <property type="molecule type" value="Genomic_DNA"/>
</dbReference>
<protein>
    <submittedName>
        <fullName evidence="1">Uncharacterized protein</fullName>
    </submittedName>
</protein>
<keyword evidence="2" id="KW-1185">Reference proteome</keyword>
<gene>
    <name evidence="1" type="ORF">ACFQIC_01925</name>
</gene>
<comment type="caution">
    <text evidence="1">The sequence shown here is derived from an EMBL/GenBank/DDBJ whole genome shotgun (WGS) entry which is preliminary data.</text>
</comment>
<sequence>MKSVKVILLLLIPIVVLGYSYRSKIISFLSSVPFIRKFGVRTAMRIPYVRNKFIGKLFQ</sequence>
<evidence type="ECO:0000313" key="1">
    <source>
        <dbReference type="EMBL" id="MFC7060632.1"/>
    </source>
</evidence>
<name>A0ABW2EJA7_9BACI</name>
<reference evidence="2" key="1">
    <citation type="journal article" date="2019" name="Int. J. Syst. Evol. Microbiol.">
        <title>The Global Catalogue of Microorganisms (GCM) 10K type strain sequencing project: providing services to taxonomists for standard genome sequencing and annotation.</title>
        <authorList>
            <consortium name="The Broad Institute Genomics Platform"/>
            <consortium name="The Broad Institute Genome Sequencing Center for Infectious Disease"/>
            <person name="Wu L."/>
            <person name="Ma J."/>
        </authorList>
    </citation>
    <scope>NUCLEOTIDE SEQUENCE [LARGE SCALE GENOMIC DNA]</scope>
    <source>
        <strain evidence="2">CGMCC 4.1621</strain>
    </source>
</reference>
<accession>A0ABW2EJA7</accession>